<name>A0A0A5FVU1_9BACI</name>
<keyword evidence="1" id="KW-0472">Membrane</keyword>
<evidence type="ECO:0000313" key="2">
    <source>
        <dbReference type="EMBL" id="KGX84916.1"/>
    </source>
</evidence>
<keyword evidence="3" id="KW-1185">Reference proteome</keyword>
<evidence type="ECO:0000256" key="1">
    <source>
        <dbReference type="SAM" id="Phobius"/>
    </source>
</evidence>
<dbReference type="AlphaFoldDB" id="A0A0A5FVU1"/>
<keyword evidence="1" id="KW-1133">Transmembrane helix</keyword>
<comment type="caution">
    <text evidence="2">The sequence shown here is derived from an EMBL/GenBank/DDBJ whole genome shotgun (WGS) entry which is preliminary data.</text>
</comment>
<keyword evidence="1" id="KW-0812">Transmembrane</keyword>
<gene>
    <name evidence="2" type="ORF">N784_11640</name>
</gene>
<accession>A0A0A5FVU1</accession>
<feature type="transmembrane region" description="Helical" evidence="1">
    <location>
        <begin position="163"/>
        <end position="186"/>
    </location>
</feature>
<dbReference type="STRING" id="1385512.N784_11640"/>
<reference evidence="2 3" key="1">
    <citation type="submission" date="2013-08" db="EMBL/GenBank/DDBJ databases">
        <authorList>
            <person name="Huang J."/>
            <person name="Wang G."/>
        </authorList>
    </citation>
    <scope>NUCLEOTIDE SEQUENCE [LARGE SCALE GENOMIC DNA]</scope>
    <source>
        <strain evidence="2 3">JSM 072002</strain>
    </source>
</reference>
<organism evidence="2 3">
    <name type="scientific">Pontibacillus litoralis JSM 072002</name>
    <dbReference type="NCBI Taxonomy" id="1385512"/>
    <lineage>
        <taxon>Bacteria</taxon>
        <taxon>Bacillati</taxon>
        <taxon>Bacillota</taxon>
        <taxon>Bacilli</taxon>
        <taxon>Bacillales</taxon>
        <taxon>Bacillaceae</taxon>
        <taxon>Pontibacillus</taxon>
    </lineage>
</organism>
<sequence length="230" mass="24814">MIGKCSLKNKKMNYSMLILVIIFSFIFAPSFNTIASASTINNAITELDDSGIQVTNVEDLGNNHAAMTIILEDENITLDMDIKQLDSDSIVVETIGSNGEDHFLTYNDGDSFMILDGEKIEIEKETYVEENIKDSTGKYLRGAWDPVYVSTSKLKIGKTVKSIGALATVIGGVIGVAYLSGISIAAGTIATKVSAWAGAVGLGSLSAGYFFDGNLQYKLYRTKSKVSTYN</sequence>
<proteinExistence type="predicted"/>
<evidence type="ECO:0000313" key="3">
    <source>
        <dbReference type="Proteomes" id="UP000030401"/>
    </source>
</evidence>
<protein>
    <submittedName>
        <fullName evidence="2">Uncharacterized protein</fullName>
    </submittedName>
</protein>
<dbReference type="eggNOG" id="ENOG50346MV">
    <property type="taxonomic scope" value="Bacteria"/>
</dbReference>
<dbReference type="Proteomes" id="UP000030401">
    <property type="component" value="Unassembled WGS sequence"/>
</dbReference>
<dbReference type="EMBL" id="AVPG01000029">
    <property type="protein sequence ID" value="KGX84916.1"/>
    <property type="molecule type" value="Genomic_DNA"/>
</dbReference>
<dbReference type="RefSeq" id="WP_036835946.1">
    <property type="nucleotide sequence ID" value="NZ_AVPG01000029.1"/>
</dbReference>
<feature type="transmembrane region" description="Helical" evidence="1">
    <location>
        <begin position="193"/>
        <end position="211"/>
    </location>
</feature>